<evidence type="ECO:0000313" key="2">
    <source>
        <dbReference type="Proteomes" id="UP000683360"/>
    </source>
</evidence>
<organism evidence="1 2">
    <name type="scientific">Mytilus edulis</name>
    <name type="common">Blue mussel</name>
    <dbReference type="NCBI Taxonomy" id="6550"/>
    <lineage>
        <taxon>Eukaryota</taxon>
        <taxon>Metazoa</taxon>
        <taxon>Spiralia</taxon>
        <taxon>Lophotrochozoa</taxon>
        <taxon>Mollusca</taxon>
        <taxon>Bivalvia</taxon>
        <taxon>Autobranchia</taxon>
        <taxon>Pteriomorphia</taxon>
        <taxon>Mytilida</taxon>
        <taxon>Mytiloidea</taxon>
        <taxon>Mytilidae</taxon>
        <taxon>Mytilinae</taxon>
        <taxon>Mytilus</taxon>
    </lineage>
</organism>
<protein>
    <submittedName>
        <fullName evidence="1">Uncharacterized protein</fullName>
    </submittedName>
</protein>
<dbReference type="AlphaFoldDB" id="A0A8S3QQV9"/>
<accession>A0A8S3QQV9</accession>
<name>A0A8S3QQV9_MYTED</name>
<comment type="caution">
    <text evidence="1">The sequence shown here is derived from an EMBL/GenBank/DDBJ whole genome shotgun (WGS) entry which is preliminary data.</text>
</comment>
<keyword evidence="2" id="KW-1185">Reference proteome</keyword>
<evidence type="ECO:0000313" key="1">
    <source>
        <dbReference type="EMBL" id="CAG2198949.1"/>
    </source>
</evidence>
<proteinExistence type="predicted"/>
<dbReference type="OrthoDB" id="10307554at2759"/>
<reference evidence="1" key="1">
    <citation type="submission" date="2021-03" db="EMBL/GenBank/DDBJ databases">
        <authorList>
            <person name="Bekaert M."/>
        </authorList>
    </citation>
    <scope>NUCLEOTIDE SEQUENCE</scope>
</reference>
<dbReference type="Proteomes" id="UP000683360">
    <property type="component" value="Unassembled WGS sequence"/>
</dbReference>
<sequence>MLSFYELEVDSEVYTSLWLTQKAFRKYAELFMKKTSIFEIENIFRKPRIIVLTSFHVDNFDFVVGAHNQWKMVSSKNVIQMAENFIRPKAIVVLLSPTRQHGHCRLSDKDRGLVDKLNDIHVNDIRENIVFVVKASDSDGTDDTEELEKLSSELNSRISKKRGKNEIFKKMFWLKDDQIPVRIGVCLLDSLIRLIHKIQNKSLRFIQSMKDFKNNKDIYVQSFEKVISKSEICTRALQNSNQTNIRNLRHLLKNEIDRKDLLCIKFTNRKKLDQIIKTTLETYLKKRILHLKKDKRGAFKRCTPKELSSTLLKTRSMTKEMLQVNCASTTRISAPKTNTTHTYSARCGDVLCWKDFNEIAKGVYADLFSFVTRFVNNFNAEISAFLESISDEWFKRAYSLLIHEWKTVTMRNVHVKGFGCIENNICVNLKTNDETGKKAVSAFLKKYLNDPPGKYKLRIEYKERKITLFSKLEQGSKINKKETEMQADGPRKYGSLGMFLKDNKGTYFFTTCAHVIGKEEHAYSPDDNSKLGRNVHINYSDCNKDDKNDPYIDFSLVQVSPERTLTCTFGLKTTGGDFINGRIFRGDLSEILNENVYKWGATEPFLRKGKCIGFEDEGSLLYLTVDTKDFAKGGDSGAIVCVGEDVETGLAAFVIVAGSTDESCSESLNSGSSYLVYKVSDALDRIGTRSGMTPCLNPYIRTISISSPVSDSKRAASKRKTSDKL</sequence>
<gene>
    <name evidence="1" type="ORF">MEDL_13652</name>
</gene>
<dbReference type="EMBL" id="CAJPWZ010000704">
    <property type="protein sequence ID" value="CAG2198949.1"/>
    <property type="molecule type" value="Genomic_DNA"/>
</dbReference>